<evidence type="ECO:0000313" key="2">
    <source>
        <dbReference type="Proteomes" id="UP001138500"/>
    </source>
</evidence>
<dbReference type="EMBL" id="RIBY02002089">
    <property type="protein sequence ID" value="KAH9825707.1"/>
    <property type="molecule type" value="Genomic_DNA"/>
</dbReference>
<sequence length="63" mass="6858">MALDDQQLPHLYPVDAGNPHAYNGIRPQEIDMPRNGVLTCLLAKLLVSERSKTGPDAFLAVSV</sequence>
<reference evidence="1 2" key="1">
    <citation type="journal article" date="2018" name="IMA Fungus">
        <title>IMA Genome-F 10: Nine draft genome sequences of Claviceps purpurea s.lat., including C. arundinis, C. humidiphila, and C. cf. spartinae, pseudomolecules for the pitch canker pathogen Fusarium circinatum, draft genome of Davidsoniella eucalypti, Grosmannia galeiformis, Quambalaria eucalypti, and Teratosphaeria destructans.</title>
        <authorList>
            <person name="Wingfield B.D."/>
            <person name="Liu M."/>
            <person name="Nguyen H.D."/>
            <person name="Lane F.A."/>
            <person name="Morgan S.W."/>
            <person name="De Vos L."/>
            <person name="Wilken P.M."/>
            <person name="Duong T.A."/>
            <person name="Aylward J."/>
            <person name="Coetzee M.P."/>
            <person name="Dadej K."/>
            <person name="De Beer Z.W."/>
            <person name="Findlay W."/>
            <person name="Havenga M."/>
            <person name="Kolarik M."/>
            <person name="Menzies J.G."/>
            <person name="Naidoo K."/>
            <person name="Pochopski O."/>
            <person name="Shoukouhi P."/>
            <person name="Santana Q.C."/>
            <person name="Seifert K.A."/>
            <person name="Soal N."/>
            <person name="Steenkamp E.T."/>
            <person name="Tatham C.T."/>
            <person name="van der Nest M.A."/>
            <person name="Wingfield M.J."/>
        </authorList>
    </citation>
    <scope>NUCLEOTIDE SEQUENCE [LARGE SCALE GENOMIC DNA]</scope>
    <source>
        <strain evidence="1">CMW44962</strain>
    </source>
</reference>
<comment type="caution">
    <text evidence="1">The sequence shown here is derived from an EMBL/GenBank/DDBJ whole genome shotgun (WGS) entry which is preliminary data.</text>
</comment>
<dbReference type="AlphaFoldDB" id="A0A9W7SND2"/>
<dbReference type="Proteomes" id="UP001138500">
    <property type="component" value="Unassembled WGS sequence"/>
</dbReference>
<keyword evidence="2" id="KW-1185">Reference proteome</keyword>
<organism evidence="1 2">
    <name type="scientific">Teratosphaeria destructans</name>
    <dbReference type="NCBI Taxonomy" id="418781"/>
    <lineage>
        <taxon>Eukaryota</taxon>
        <taxon>Fungi</taxon>
        <taxon>Dikarya</taxon>
        <taxon>Ascomycota</taxon>
        <taxon>Pezizomycotina</taxon>
        <taxon>Dothideomycetes</taxon>
        <taxon>Dothideomycetidae</taxon>
        <taxon>Mycosphaerellales</taxon>
        <taxon>Teratosphaeriaceae</taxon>
        <taxon>Teratosphaeria</taxon>
    </lineage>
</organism>
<evidence type="ECO:0000313" key="1">
    <source>
        <dbReference type="EMBL" id="KAH9825707.1"/>
    </source>
</evidence>
<proteinExistence type="predicted"/>
<accession>A0A9W7SND2</accession>
<name>A0A9W7SND2_9PEZI</name>
<reference evidence="1 2" key="2">
    <citation type="journal article" date="2021" name="Curr. Genet.">
        <title>Genetic response to nitrogen starvation in the aggressive Eucalyptus foliar pathogen Teratosphaeria destructans.</title>
        <authorList>
            <person name="Havenga M."/>
            <person name="Wingfield B.D."/>
            <person name="Wingfield M.J."/>
            <person name="Dreyer L.L."/>
            <person name="Roets F."/>
            <person name="Aylward J."/>
        </authorList>
    </citation>
    <scope>NUCLEOTIDE SEQUENCE [LARGE SCALE GENOMIC DNA]</scope>
    <source>
        <strain evidence="1">CMW44962</strain>
    </source>
</reference>
<gene>
    <name evidence="1" type="ORF">Tdes44962_MAKER00637</name>
</gene>
<protein>
    <submittedName>
        <fullName evidence="1">Uncharacterized protein</fullName>
    </submittedName>
</protein>